<name>A0A839F8K8_9GAMM</name>
<accession>A0A839F8K8</accession>
<feature type="transmembrane region" description="Helical" evidence="1">
    <location>
        <begin position="54"/>
        <end position="72"/>
    </location>
</feature>
<proteinExistence type="predicted"/>
<evidence type="ECO:0000313" key="3">
    <source>
        <dbReference type="Proteomes" id="UP000550401"/>
    </source>
</evidence>
<organism evidence="2 3">
    <name type="scientific">Dokdonella fugitiva</name>
    <dbReference type="NCBI Taxonomy" id="328517"/>
    <lineage>
        <taxon>Bacteria</taxon>
        <taxon>Pseudomonadati</taxon>
        <taxon>Pseudomonadota</taxon>
        <taxon>Gammaproteobacteria</taxon>
        <taxon>Lysobacterales</taxon>
        <taxon>Rhodanobacteraceae</taxon>
        <taxon>Dokdonella</taxon>
    </lineage>
</organism>
<evidence type="ECO:0000256" key="1">
    <source>
        <dbReference type="SAM" id="Phobius"/>
    </source>
</evidence>
<evidence type="ECO:0000313" key="2">
    <source>
        <dbReference type="EMBL" id="MBA8888481.1"/>
    </source>
</evidence>
<keyword evidence="1" id="KW-1133">Transmembrane helix</keyword>
<dbReference type="EMBL" id="JACGXL010000004">
    <property type="protein sequence ID" value="MBA8888481.1"/>
    <property type="molecule type" value="Genomic_DNA"/>
</dbReference>
<protein>
    <submittedName>
        <fullName evidence="2">Uncharacterized protein</fullName>
    </submittedName>
</protein>
<dbReference type="Proteomes" id="UP000550401">
    <property type="component" value="Unassembled WGS sequence"/>
</dbReference>
<keyword evidence="1" id="KW-0812">Transmembrane</keyword>
<feature type="transmembrane region" description="Helical" evidence="1">
    <location>
        <begin position="84"/>
        <end position="103"/>
    </location>
</feature>
<dbReference type="RefSeq" id="WP_182531530.1">
    <property type="nucleotide sequence ID" value="NZ_JACGXL010000004.1"/>
</dbReference>
<feature type="transmembrane region" description="Helical" evidence="1">
    <location>
        <begin position="115"/>
        <end position="140"/>
    </location>
</feature>
<feature type="transmembrane region" description="Helical" evidence="1">
    <location>
        <begin position="12"/>
        <end position="34"/>
    </location>
</feature>
<keyword evidence="3" id="KW-1185">Reference proteome</keyword>
<gene>
    <name evidence="2" type="ORF">FHW12_002714</name>
</gene>
<keyword evidence="1" id="KW-0472">Membrane</keyword>
<comment type="caution">
    <text evidence="2">The sequence shown here is derived from an EMBL/GenBank/DDBJ whole genome shotgun (WGS) entry which is preliminary data.</text>
</comment>
<sequence length="151" mass="16304">MTEPDLLQKRKTQVVAAVFGVSLVIGGLLAAQHVELFANPAAMQDAVQTIRGSGLNIAYQLAVLLLCFTWLEMDSRQLGIRRPWWLNLGVVFFTSIFVPYYLYKTRAPGHRGGAVLAYFGVLCGSVFAMLAGMVLALSFVADPPSAAGRGV</sequence>
<reference evidence="2 3" key="1">
    <citation type="submission" date="2020-07" db="EMBL/GenBank/DDBJ databases">
        <title>Genomic Encyclopedia of Type Strains, Phase IV (KMG-V): Genome sequencing to study the core and pangenomes of soil and plant-associated prokaryotes.</title>
        <authorList>
            <person name="Whitman W."/>
        </authorList>
    </citation>
    <scope>NUCLEOTIDE SEQUENCE [LARGE SCALE GENOMIC DNA]</scope>
    <source>
        <strain evidence="2 3">RH2WT43</strain>
    </source>
</reference>
<dbReference type="AlphaFoldDB" id="A0A839F8K8"/>